<evidence type="ECO:0000256" key="3">
    <source>
        <dbReference type="SAM" id="MobiDB-lite"/>
    </source>
</evidence>
<reference evidence="5 6" key="1">
    <citation type="submission" date="2019-05" db="EMBL/GenBank/DDBJ databases">
        <title>Draft genome sequence of Actinomadura sp. 14C53.</title>
        <authorList>
            <person name="Saricaoglu S."/>
            <person name="Isik K."/>
        </authorList>
    </citation>
    <scope>NUCLEOTIDE SEQUENCE [LARGE SCALE GENOMIC DNA]</scope>
    <source>
        <strain evidence="5 6">14C53</strain>
    </source>
</reference>
<comment type="caution">
    <text evidence="5">The sequence shown here is derived from an EMBL/GenBank/DDBJ whole genome shotgun (WGS) entry which is preliminary data.</text>
</comment>
<gene>
    <name evidence="5" type="ORF">ETD83_10845</name>
</gene>
<accession>A0A5C4JF23</accession>
<dbReference type="EMBL" id="VCKW01000041">
    <property type="protein sequence ID" value="TMR03395.1"/>
    <property type="molecule type" value="Genomic_DNA"/>
</dbReference>
<proteinExistence type="predicted"/>
<dbReference type="OrthoDB" id="4137935at2"/>
<evidence type="ECO:0000313" key="6">
    <source>
        <dbReference type="Proteomes" id="UP000309174"/>
    </source>
</evidence>
<dbReference type="InterPro" id="IPR044068">
    <property type="entry name" value="CB"/>
</dbReference>
<dbReference type="RefSeq" id="WP_138644946.1">
    <property type="nucleotide sequence ID" value="NZ_VCKW01000041.1"/>
</dbReference>
<feature type="compositionally biased region" description="Low complexity" evidence="3">
    <location>
        <begin position="44"/>
        <end position="56"/>
    </location>
</feature>
<evidence type="ECO:0000256" key="1">
    <source>
        <dbReference type="ARBA" id="ARBA00023125"/>
    </source>
</evidence>
<dbReference type="GO" id="GO:0003677">
    <property type="term" value="F:DNA binding"/>
    <property type="evidence" value="ECO:0007669"/>
    <property type="project" value="UniProtKB-UniRule"/>
</dbReference>
<sequence length="184" mass="19033">MMSFAASADDPADDAVPLSGRVLTAADPRTADPRILGNPPDGPDAPGGAARSAAGQAGALAVAAPVPLTGRAPARTPRELAELMRAHGFPEAALQATAAWLSGERRSSPRTQAGYARDLAWWLTYAAARNLDPVDVPPAEADLYAAALRAAGLADATRARRLSAASSWYGYLTRTRGHGAQPVR</sequence>
<dbReference type="Pfam" id="PF02899">
    <property type="entry name" value="Phage_int_SAM_1"/>
    <property type="match status" value="1"/>
</dbReference>
<dbReference type="Gene3D" id="1.10.150.130">
    <property type="match status" value="1"/>
</dbReference>
<dbReference type="AlphaFoldDB" id="A0A5C4JF23"/>
<dbReference type="PROSITE" id="PS51900">
    <property type="entry name" value="CB"/>
    <property type="match status" value="1"/>
</dbReference>
<keyword evidence="6" id="KW-1185">Reference proteome</keyword>
<evidence type="ECO:0000313" key="5">
    <source>
        <dbReference type="EMBL" id="TMR03395.1"/>
    </source>
</evidence>
<evidence type="ECO:0000256" key="2">
    <source>
        <dbReference type="PROSITE-ProRule" id="PRU01248"/>
    </source>
</evidence>
<name>A0A5C4JF23_9ACTN</name>
<keyword evidence="1 2" id="KW-0238">DNA-binding</keyword>
<feature type="domain" description="Core-binding (CB)" evidence="4">
    <location>
        <begin position="88"/>
        <end position="173"/>
    </location>
</feature>
<dbReference type="InterPro" id="IPR004107">
    <property type="entry name" value="Integrase_SAM-like_N"/>
</dbReference>
<evidence type="ECO:0000259" key="4">
    <source>
        <dbReference type="PROSITE" id="PS51900"/>
    </source>
</evidence>
<organism evidence="5 6">
    <name type="scientific">Actinomadura soli</name>
    <dbReference type="NCBI Taxonomy" id="2508997"/>
    <lineage>
        <taxon>Bacteria</taxon>
        <taxon>Bacillati</taxon>
        <taxon>Actinomycetota</taxon>
        <taxon>Actinomycetes</taxon>
        <taxon>Streptosporangiales</taxon>
        <taxon>Thermomonosporaceae</taxon>
        <taxon>Actinomadura</taxon>
    </lineage>
</organism>
<feature type="region of interest" description="Disordered" evidence="3">
    <location>
        <begin position="1"/>
        <end position="56"/>
    </location>
</feature>
<dbReference type="InterPro" id="IPR010998">
    <property type="entry name" value="Integrase_recombinase_N"/>
</dbReference>
<dbReference type="Proteomes" id="UP000309174">
    <property type="component" value="Unassembled WGS sequence"/>
</dbReference>
<dbReference type="SUPFAM" id="SSF47823">
    <property type="entry name" value="lambda integrase-like, N-terminal domain"/>
    <property type="match status" value="1"/>
</dbReference>
<protein>
    <recommendedName>
        <fullName evidence="4">Core-binding (CB) domain-containing protein</fullName>
    </recommendedName>
</protein>
<dbReference type="GO" id="GO:0015074">
    <property type="term" value="P:DNA integration"/>
    <property type="evidence" value="ECO:0007669"/>
    <property type="project" value="InterPro"/>
</dbReference>